<dbReference type="Proteomes" id="UP000325161">
    <property type="component" value="Chromosome"/>
</dbReference>
<protein>
    <submittedName>
        <fullName evidence="2">Dabb family protein</fullName>
    </submittedName>
</protein>
<evidence type="ECO:0000259" key="1">
    <source>
        <dbReference type="PROSITE" id="PS51502"/>
    </source>
</evidence>
<name>A0A5C0AZG7_9BURK</name>
<dbReference type="InterPro" id="IPR013097">
    <property type="entry name" value="Dabb"/>
</dbReference>
<evidence type="ECO:0000313" key="3">
    <source>
        <dbReference type="Proteomes" id="UP000325161"/>
    </source>
</evidence>
<dbReference type="AlphaFoldDB" id="A0A5C0AZG7"/>
<keyword evidence="3" id="KW-1185">Reference proteome</keyword>
<dbReference type="SMART" id="SM00886">
    <property type="entry name" value="Dabb"/>
    <property type="match status" value="1"/>
</dbReference>
<reference evidence="2 3" key="1">
    <citation type="submission" date="2019-08" db="EMBL/GenBank/DDBJ databases">
        <title>Amphibian skin-associated Pigmentiphaga: genome sequence and occurrence across geography and hosts.</title>
        <authorList>
            <person name="Bletz M.C."/>
            <person name="Bunk B."/>
            <person name="Sproeer C."/>
            <person name="Biwer P."/>
            <person name="Reiter S."/>
            <person name="Rabemananjara F.C.E."/>
            <person name="Schulz S."/>
            <person name="Overmann J."/>
            <person name="Vences M."/>
        </authorList>
    </citation>
    <scope>NUCLEOTIDE SEQUENCE [LARGE SCALE GENOMIC DNA]</scope>
    <source>
        <strain evidence="2 3">Mada1488</strain>
    </source>
</reference>
<dbReference type="RefSeq" id="WP_148815793.1">
    <property type="nucleotide sequence ID" value="NZ_CP043046.1"/>
</dbReference>
<organism evidence="2 3">
    <name type="scientific">Pigmentiphaga aceris</name>
    <dbReference type="NCBI Taxonomy" id="1940612"/>
    <lineage>
        <taxon>Bacteria</taxon>
        <taxon>Pseudomonadati</taxon>
        <taxon>Pseudomonadota</taxon>
        <taxon>Betaproteobacteria</taxon>
        <taxon>Burkholderiales</taxon>
        <taxon>Alcaligenaceae</taxon>
        <taxon>Pigmentiphaga</taxon>
    </lineage>
</organism>
<dbReference type="SUPFAM" id="SSF54909">
    <property type="entry name" value="Dimeric alpha+beta barrel"/>
    <property type="match status" value="1"/>
</dbReference>
<evidence type="ECO:0000313" key="2">
    <source>
        <dbReference type="EMBL" id="QEI06813.1"/>
    </source>
</evidence>
<dbReference type="EMBL" id="CP043046">
    <property type="protein sequence ID" value="QEI06813.1"/>
    <property type="molecule type" value="Genomic_DNA"/>
</dbReference>
<gene>
    <name evidence="2" type="ORF">FXN63_13945</name>
</gene>
<dbReference type="InterPro" id="IPR011008">
    <property type="entry name" value="Dimeric_a/b-barrel"/>
</dbReference>
<dbReference type="Gene3D" id="3.30.70.100">
    <property type="match status" value="1"/>
</dbReference>
<dbReference type="OrthoDB" id="9808130at2"/>
<dbReference type="Pfam" id="PF07876">
    <property type="entry name" value="Dabb"/>
    <property type="match status" value="1"/>
</dbReference>
<sequence length="95" mass="10558">MIRHLVLWTFKDAADVPRAAELLAACHDCVPGIVEFEVGVVQAGFEANTQLSLNALFADQAALDGYQVHPTHEIVKAFFGPRRDTRHVLDYPVTR</sequence>
<proteinExistence type="predicted"/>
<dbReference type="PROSITE" id="PS51502">
    <property type="entry name" value="S_R_A_B_BARREL"/>
    <property type="match status" value="1"/>
</dbReference>
<feature type="domain" description="Stress-response A/B barrel" evidence="1">
    <location>
        <begin position="2"/>
        <end position="91"/>
    </location>
</feature>
<dbReference type="KEGG" id="pacr:FXN63_13945"/>
<accession>A0A5C0AZG7</accession>